<accession>A0A812QW96</accession>
<evidence type="ECO:0000313" key="3">
    <source>
        <dbReference type="Proteomes" id="UP000604046"/>
    </source>
</evidence>
<keyword evidence="1" id="KW-0472">Membrane</keyword>
<comment type="caution">
    <text evidence="2">The sequence shown here is derived from an EMBL/GenBank/DDBJ whole genome shotgun (WGS) entry which is preliminary data.</text>
</comment>
<dbReference type="Proteomes" id="UP000604046">
    <property type="component" value="Unassembled WGS sequence"/>
</dbReference>
<proteinExistence type="predicted"/>
<gene>
    <name evidence="2" type="ORF">SNAT2548_LOCUS22174</name>
</gene>
<organism evidence="2 3">
    <name type="scientific">Symbiodinium natans</name>
    <dbReference type="NCBI Taxonomy" id="878477"/>
    <lineage>
        <taxon>Eukaryota</taxon>
        <taxon>Sar</taxon>
        <taxon>Alveolata</taxon>
        <taxon>Dinophyceae</taxon>
        <taxon>Suessiales</taxon>
        <taxon>Symbiodiniaceae</taxon>
        <taxon>Symbiodinium</taxon>
    </lineage>
</organism>
<feature type="transmembrane region" description="Helical" evidence="1">
    <location>
        <begin position="67"/>
        <end position="87"/>
    </location>
</feature>
<dbReference type="OrthoDB" id="436204at2759"/>
<keyword evidence="1" id="KW-1133">Transmembrane helix</keyword>
<dbReference type="EMBL" id="CAJNDS010002277">
    <property type="protein sequence ID" value="CAE7407578.1"/>
    <property type="molecule type" value="Genomic_DNA"/>
</dbReference>
<keyword evidence="3" id="KW-1185">Reference proteome</keyword>
<dbReference type="AlphaFoldDB" id="A0A812QW96"/>
<name>A0A812QW96_9DINO</name>
<feature type="transmembrane region" description="Helical" evidence="1">
    <location>
        <begin position="299"/>
        <end position="324"/>
    </location>
</feature>
<feature type="transmembrane region" description="Helical" evidence="1">
    <location>
        <begin position="113"/>
        <end position="134"/>
    </location>
</feature>
<feature type="transmembrane region" description="Helical" evidence="1">
    <location>
        <begin position="164"/>
        <end position="184"/>
    </location>
</feature>
<evidence type="ECO:0000313" key="2">
    <source>
        <dbReference type="EMBL" id="CAE7407578.1"/>
    </source>
</evidence>
<sequence length="958" mass="106032">MLVIVRRPSRPDQIPAYQHQDRDLISELQGVWFGLLLRESLAGNSWHVASEQDVSDPNLRLPSSMDVLLQGGIDVLFFVLGCALFVFEGERFFRNQYEADGASRAGHDPDLSGFLFVLVFPLLFGSVAVMRIFLATARCQLYYAALRDGILLKFQHKTSYFEPMLLWVYLGLAICIGKALQIMLMGRYSSDGLKALLVLMSPLYYMTSSIFDILYTEFAVCNQHCTVALKVISEEPIQIGSDMVCMSDSTFCGLARRREKITRESRHSAEGEASDGFWALDLAWLGRLLGQRASGAKKLLLLLFDPMQALTFLCLALLTCWVGLKILLHEPRLTNLQVIGGAISSPFAGHVRDYNILVDRVQTMVSVSAQANPKDVTELTMRDSSESDVQWTWGGSIAKAVTLDKDHYPYNLQIDVWDTTAHNSYAVQILKSGFLPESVTVTGRTSSGKTFHRCVPWGFLWLRPWINIPSEVRSVEMSISMAHFVMGIPENSRRAGRFTTHFYPNLTEQECDKQHSLMPWCAVAQATDNGCFVVQQPLWDNCGQAGQEEARHFLRVRSSTLSAELCSDQEHQCRIVEAAEDPVLSFDNISIAKTTDDAEEYSVKLSVKKGSSVLPIVDATNFYRVVDLRLIPGPPRASGLLHFHLSAQNVTTSGVQYSSHGHRWMATIWDSAAFKTEQTMKITAVSFDVDCVLESFQVFAPEGVVPLKVVQPDSIVCRDTPMAEGCADGNGFLPTRAFEIDLNLVRNLIVFKGVYTDSVLHFSGVKRCRAFEGFYGEYETVQMNFEHVTQTHMDLLVHASDGSIETTGHQCENVGQHSLRCAVHVEGRGLGNANLMRRVNLTTIFAEPNCSVRWTAAWDAAYPDLEGLVDSAFPVVPIDPADCSQYDLLAGTTACGGWRPSATTSLDLAPANGAIEEAPDVSLTTVQGYVQCHTFIDAMLQVNIAATGGPPLPPPPPT</sequence>
<protein>
    <submittedName>
        <fullName evidence="2">Uncharacterized protein</fullName>
    </submittedName>
</protein>
<feature type="transmembrane region" description="Helical" evidence="1">
    <location>
        <begin position="196"/>
        <end position="215"/>
    </location>
</feature>
<reference evidence="2" key="1">
    <citation type="submission" date="2021-02" db="EMBL/GenBank/DDBJ databases">
        <authorList>
            <person name="Dougan E. K."/>
            <person name="Rhodes N."/>
            <person name="Thang M."/>
            <person name="Chan C."/>
        </authorList>
    </citation>
    <scope>NUCLEOTIDE SEQUENCE</scope>
</reference>
<keyword evidence="1" id="KW-0812">Transmembrane</keyword>
<evidence type="ECO:0000256" key="1">
    <source>
        <dbReference type="SAM" id="Phobius"/>
    </source>
</evidence>